<organism evidence="1 2">
    <name type="scientific">Gordonia tangerina</name>
    <dbReference type="NCBI Taxonomy" id="2911060"/>
    <lineage>
        <taxon>Bacteria</taxon>
        <taxon>Bacillati</taxon>
        <taxon>Actinomycetota</taxon>
        <taxon>Actinomycetes</taxon>
        <taxon>Mycobacteriales</taxon>
        <taxon>Gordoniaceae</taxon>
        <taxon>Gordonia</taxon>
    </lineage>
</organism>
<dbReference type="SUPFAM" id="SSF55144">
    <property type="entry name" value="LigT-like"/>
    <property type="match status" value="1"/>
</dbReference>
<evidence type="ECO:0000313" key="1">
    <source>
        <dbReference type="EMBL" id="MCF3938350.1"/>
    </source>
</evidence>
<dbReference type="Proteomes" id="UP001108089">
    <property type="component" value="Unassembled WGS sequence"/>
</dbReference>
<dbReference type="Pfam" id="PF13563">
    <property type="entry name" value="2_5_RNA_ligase2"/>
    <property type="match status" value="1"/>
</dbReference>
<reference evidence="1" key="1">
    <citation type="submission" date="2022-01" db="EMBL/GenBank/DDBJ databases">
        <title>Gordonia xiamenensis sp. nov., isolated from surface seawater in Xiamen.</title>
        <authorList>
            <person name="He Y.F."/>
        </authorList>
    </citation>
    <scope>NUCLEOTIDE SEQUENCE</scope>
    <source>
        <strain evidence="1">GW1C4-4</strain>
    </source>
</reference>
<gene>
    <name evidence="1" type="ORF">L1892_08150</name>
</gene>
<name>A0ABS9DGJ4_9ACTN</name>
<dbReference type="GO" id="GO:0016874">
    <property type="term" value="F:ligase activity"/>
    <property type="evidence" value="ECO:0007669"/>
    <property type="project" value="UniProtKB-KW"/>
</dbReference>
<comment type="caution">
    <text evidence="1">The sequence shown here is derived from an EMBL/GenBank/DDBJ whole genome shotgun (WGS) entry which is preliminary data.</text>
</comment>
<dbReference type="RefSeq" id="WP_235723094.1">
    <property type="nucleotide sequence ID" value="NZ_JAKGCU010000005.1"/>
</dbReference>
<protein>
    <submittedName>
        <fullName evidence="1">2'-5' RNA ligase family protein</fullName>
    </submittedName>
</protein>
<dbReference type="Gene3D" id="3.90.1140.10">
    <property type="entry name" value="Cyclic phosphodiesterase"/>
    <property type="match status" value="1"/>
</dbReference>
<proteinExistence type="predicted"/>
<dbReference type="EMBL" id="JAKGCU010000005">
    <property type="protein sequence ID" value="MCF3938350.1"/>
    <property type="molecule type" value="Genomic_DNA"/>
</dbReference>
<keyword evidence="1" id="KW-0436">Ligase</keyword>
<sequence>MAHSIELLPDESIDARVRAEWQALADAGLPSAARIRASTNRPHVTLIAAGHIDSGVDDALGACAKDLPLPCRIGAPVLFGHGTRRTLARVVVPSATLLAVHRRVCDIATPFLGENGAFAHAAPGDWTPHITLARRVDTTQLAAVLDVLDAVGSLEDSGSFTTVRRWDPDNRRDHIVAGGPAATTP</sequence>
<dbReference type="InterPro" id="IPR009097">
    <property type="entry name" value="Cyclic_Pdiesterase"/>
</dbReference>
<keyword evidence="2" id="KW-1185">Reference proteome</keyword>
<accession>A0ABS9DGJ4</accession>
<evidence type="ECO:0000313" key="2">
    <source>
        <dbReference type="Proteomes" id="UP001108089"/>
    </source>
</evidence>